<proteinExistence type="predicted"/>
<keyword evidence="1" id="KW-0472">Membrane</keyword>
<feature type="transmembrane region" description="Helical" evidence="1">
    <location>
        <begin position="23"/>
        <end position="44"/>
    </location>
</feature>
<comment type="caution">
    <text evidence="2">The sequence shown here is derived from an EMBL/GenBank/DDBJ whole genome shotgun (WGS) entry which is preliminary data.</text>
</comment>
<evidence type="ECO:0000256" key="1">
    <source>
        <dbReference type="SAM" id="Phobius"/>
    </source>
</evidence>
<keyword evidence="1" id="KW-1133">Transmembrane helix</keyword>
<evidence type="ECO:0000313" key="3">
    <source>
        <dbReference type="Proteomes" id="UP000315901"/>
    </source>
</evidence>
<dbReference type="EMBL" id="VFRR01000004">
    <property type="protein sequence ID" value="TPE54648.1"/>
    <property type="molecule type" value="Genomic_DNA"/>
</dbReference>
<protein>
    <submittedName>
        <fullName evidence="2">Uncharacterized protein</fullName>
    </submittedName>
</protein>
<gene>
    <name evidence="2" type="ORF">FJM67_03190</name>
</gene>
<feature type="transmembrane region" description="Helical" evidence="1">
    <location>
        <begin position="56"/>
        <end position="73"/>
    </location>
</feature>
<dbReference type="Proteomes" id="UP000315901">
    <property type="component" value="Unassembled WGS sequence"/>
</dbReference>
<dbReference type="RefSeq" id="WP_140587230.1">
    <property type="nucleotide sequence ID" value="NZ_VFRR01000004.1"/>
</dbReference>
<sequence>MWYTGAPKTLSSNGQVALDGLDLAGVLPLAIAIVVYTLFCAWLLSKFRGISSFQGMILILFSWFFMVLPNFVFVSVLHDFGSEKVGYLLSLGGACALTAAVILPFWRSTRSIFKD</sequence>
<reference evidence="2 3" key="1">
    <citation type="submission" date="2019-06" db="EMBL/GenBank/DDBJ databases">
        <title>A novel bacterium of genus Marinomonas, isolated from coastal sand.</title>
        <authorList>
            <person name="Huang H."/>
            <person name="Mo K."/>
            <person name="Hu Y."/>
        </authorList>
    </citation>
    <scope>NUCLEOTIDE SEQUENCE [LARGE SCALE GENOMIC DNA]</scope>
    <source>
        <strain evidence="2 3">HB171799</strain>
    </source>
</reference>
<keyword evidence="1" id="KW-0812">Transmembrane</keyword>
<accession>A0A501X2E2</accession>
<organism evidence="2 3">
    <name type="scientific">Maribrevibacterium harenarium</name>
    <dbReference type="NCBI Taxonomy" id="2589817"/>
    <lineage>
        <taxon>Bacteria</taxon>
        <taxon>Pseudomonadati</taxon>
        <taxon>Pseudomonadota</taxon>
        <taxon>Gammaproteobacteria</taxon>
        <taxon>Oceanospirillales</taxon>
        <taxon>Oceanospirillaceae</taxon>
        <taxon>Maribrevibacterium</taxon>
    </lineage>
</organism>
<evidence type="ECO:0000313" key="2">
    <source>
        <dbReference type="EMBL" id="TPE54648.1"/>
    </source>
</evidence>
<feature type="transmembrane region" description="Helical" evidence="1">
    <location>
        <begin position="85"/>
        <end position="106"/>
    </location>
</feature>
<keyword evidence="3" id="KW-1185">Reference proteome</keyword>
<dbReference type="AlphaFoldDB" id="A0A501X2E2"/>
<dbReference type="OrthoDB" id="6105340at2"/>
<name>A0A501X2E2_9GAMM</name>